<dbReference type="CDD" id="cd01335">
    <property type="entry name" value="Radical_SAM"/>
    <property type="match status" value="1"/>
</dbReference>
<dbReference type="AlphaFoldDB" id="H8I7W0"/>
<name>H8I7W0_METCZ</name>
<dbReference type="InterPro" id="IPR006638">
    <property type="entry name" value="Elp3/MiaA/NifB-like_rSAM"/>
</dbReference>
<dbReference type="GO" id="GO:0051536">
    <property type="term" value="F:iron-sulfur cluster binding"/>
    <property type="evidence" value="ECO:0007669"/>
    <property type="project" value="UniProtKB-KW"/>
</dbReference>
<dbReference type="PROSITE" id="PS51918">
    <property type="entry name" value="RADICAL_SAM"/>
    <property type="match status" value="1"/>
</dbReference>
<dbReference type="GeneID" id="11971748"/>
<evidence type="ECO:0000256" key="1">
    <source>
        <dbReference type="ARBA" id="ARBA00022691"/>
    </source>
</evidence>
<evidence type="ECO:0000256" key="2">
    <source>
        <dbReference type="ARBA" id="ARBA00022723"/>
    </source>
</evidence>
<dbReference type="SMART" id="SM00729">
    <property type="entry name" value="Elp3"/>
    <property type="match status" value="1"/>
</dbReference>
<dbReference type="Proteomes" id="UP000005233">
    <property type="component" value="Chromosome"/>
</dbReference>
<gene>
    <name evidence="6" type="ordered locus">Mtc_1610</name>
</gene>
<dbReference type="GO" id="GO:0046872">
    <property type="term" value="F:metal ion binding"/>
    <property type="evidence" value="ECO:0007669"/>
    <property type="project" value="UniProtKB-KW"/>
</dbReference>
<keyword evidence="3" id="KW-0408">Iron</keyword>
<accession>H8I7W0</accession>
<evidence type="ECO:0000259" key="5">
    <source>
        <dbReference type="PROSITE" id="PS51918"/>
    </source>
</evidence>
<dbReference type="InterPro" id="IPR034422">
    <property type="entry name" value="HydE/PylB-like"/>
</dbReference>
<dbReference type="Pfam" id="PF04055">
    <property type="entry name" value="Radical_SAM"/>
    <property type="match status" value="1"/>
</dbReference>
<feature type="domain" description="Radical SAM core" evidence="5">
    <location>
        <begin position="89"/>
        <end position="305"/>
    </location>
</feature>
<evidence type="ECO:0000256" key="3">
    <source>
        <dbReference type="ARBA" id="ARBA00023004"/>
    </source>
</evidence>
<dbReference type="STRING" id="1041930.Mtc_1610"/>
<dbReference type="OrthoDB" id="15118at2157"/>
<proteinExistence type="predicted"/>
<evidence type="ECO:0000313" key="7">
    <source>
        <dbReference type="Proteomes" id="UP000005233"/>
    </source>
</evidence>
<protein>
    <submittedName>
        <fullName evidence="6">Biotin synthase-related enzyme</fullName>
    </submittedName>
</protein>
<dbReference type="InterPro" id="IPR013785">
    <property type="entry name" value="Aldolase_TIM"/>
</dbReference>
<dbReference type="InterPro" id="IPR007197">
    <property type="entry name" value="rSAM"/>
</dbReference>
<dbReference type="PANTHER" id="PTHR43726:SF1">
    <property type="entry name" value="BIOTIN SYNTHASE"/>
    <property type="match status" value="1"/>
</dbReference>
<dbReference type="SUPFAM" id="SSF102114">
    <property type="entry name" value="Radical SAM enzymes"/>
    <property type="match status" value="1"/>
</dbReference>
<dbReference type="EMBL" id="CP003243">
    <property type="protein sequence ID" value="AFD00360.1"/>
    <property type="molecule type" value="Genomic_DNA"/>
</dbReference>
<evidence type="ECO:0000313" key="6">
    <source>
        <dbReference type="EMBL" id="AFD00360.1"/>
    </source>
</evidence>
<sequence length="331" mass="36229">MEVSVKKKAELIEAGGVVIDSSFRPYVTRATAGPGAGLESIFVNIDGHRVRLGVRQASRFKASLDGDDVTIYDDAEKVFVRGKLEEAISHCPRQAYITVSERCVFDCKFCPVPRLQGKVKSTEEVLELVRNGLKNPDLASISLTSGVWKTPEEEVERVAGLVREIYDLVKPRNIPIGVSVYPTDDSSEALKDAGALEIKYNVESVDPGIFKKVCPDLSQDYIVKSLGHAVSVFGRNHVFTNVLIGLGETDDTVIKGIEMLASMGVIPILRKVSPHPLRKDDVYIENVSAGRLLKLASEERRILAKYGLDVTQARTGCLLCTGCDVSPVRDI</sequence>
<dbReference type="SFLD" id="SFLDS00029">
    <property type="entry name" value="Radical_SAM"/>
    <property type="match status" value="1"/>
</dbReference>
<organism evidence="6 7">
    <name type="scientific">Methanocella conradii (strain DSM 24694 / JCM 17849 / CGMCC 1.5162 / HZ254)</name>
    <dbReference type="NCBI Taxonomy" id="1041930"/>
    <lineage>
        <taxon>Archaea</taxon>
        <taxon>Methanobacteriati</taxon>
        <taxon>Methanobacteriota</taxon>
        <taxon>Stenosarchaea group</taxon>
        <taxon>Methanomicrobia</taxon>
        <taxon>Methanocellales</taxon>
        <taxon>Methanocellaceae</taxon>
        <taxon>Methanocella</taxon>
    </lineage>
</organism>
<keyword evidence="7" id="KW-1185">Reference proteome</keyword>
<dbReference type="HOGENOM" id="CLU_838411_0_0_2"/>
<dbReference type="eggNOG" id="arCOG00662">
    <property type="taxonomic scope" value="Archaea"/>
</dbReference>
<dbReference type="Gene3D" id="3.20.20.70">
    <property type="entry name" value="Aldolase class I"/>
    <property type="match status" value="1"/>
</dbReference>
<dbReference type="InterPro" id="IPR058240">
    <property type="entry name" value="rSAM_sf"/>
</dbReference>
<dbReference type="GO" id="GO:0016740">
    <property type="term" value="F:transferase activity"/>
    <property type="evidence" value="ECO:0007669"/>
    <property type="project" value="TreeGrafter"/>
</dbReference>
<reference evidence="6 7" key="1">
    <citation type="journal article" date="2012" name="J. Bacteriol.">
        <title>Complete genome sequence of a thermophilic methanogen, Methanocella conradii HZ254, isolated from Chinese rice field soil.</title>
        <authorList>
            <person name="Lu Z."/>
            <person name="Lu Y."/>
        </authorList>
    </citation>
    <scope>NUCLEOTIDE SEQUENCE [LARGE SCALE GENOMIC DNA]</scope>
    <source>
        <strain evidence="7">DSM 24694 / JCM 17849 / CGMCC 1.5162 / HZ254</strain>
    </source>
</reference>
<keyword evidence="4" id="KW-0411">Iron-sulfur</keyword>
<evidence type="ECO:0000256" key="4">
    <source>
        <dbReference type="ARBA" id="ARBA00023014"/>
    </source>
</evidence>
<dbReference type="KEGG" id="mez:Mtc_1610"/>
<dbReference type="PANTHER" id="PTHR43726">
    <property type="entry name" value="3-METHYLORNITHINE SYNTHASE"/>
    <property type="match status" value="1"/>
</dbReference>
<keyword evidence="2" id="KW-0479">Metal-binding</keyword>
<keyword evidence="1" id="KW-0949">S-adenosyl-L-methionine</keyword>
<dbReference type="RefSeq" id="WP_014406191.1">
    <property type="nucleotide sequence ID" value="NC_017034.1"/>
</dbReference>